<comment type="caution">
    <text evidence="4">The sequence shown here is derived from an EMBL/GenBank/DDBJ whole genome shotgun (WGS) entry which is preliminary data.</text>
</comment>
<evidence type="ECO:0000313" key="5">
    <source>
        <dbReference type="Proteomes" id="UP000479526"/>
    </source>
</evidence>
<dbReference type="EMBL" id="WXEW01000006">
    <property type="protein sequence ID" value="NAS24508.1"/>
    <property type="molecule type" value="Genomic_DNA"/>
</dbReference>
<proteinExistence type="predicted"/>
<dbReference type="PRINTS" id="PR00455">
    <property type="entry name" value="HTHTETR"/>
</dbReference>
<dbReference type="InterPro" id="IPR001647">
    <property type="entry name" value="HTH_TetR"/>
</dbReference>
<dbReference type="InterPro" id="IPR039532">
    <property type="entry name" value="TetR_C_Firmicutes"/>
</dbReference>
<evidence type="ECO:0000256" key="1">
    <source>
        <dbReference type="ARBA" id="ARBA00023125"/>
    </source>
</evidence>
<accession>A0A7C9JA74</accession>
<dbReference type="Gene3D" id="1.10.357.10">
    <property type="entry name" value="Tetracycline Repressor, domain 2"/>
    <property type="match status" value="1"/>
</dbReference>
<keyword evidence="1 2" id="KW-0238">DNA-binding</keyword>
<keyword evidence="5" id="KW-1185">Reference proteome</keyword>
<organism evidence="4 5">
    <name type="scientific">Herbidospora solisilvae</name>
    <dbReference type="NCBI Taxonomy" id="2696284"/>
    <lineage>
        <taxon>Bacteria</taxon>
        <taxon>Bacillati</taxon>
        <taxon>Actinomycetota</taxon>
        <taxon>Actinomycetes</taxon>
        <taxon>Streptosporangiales</taxon>
        <taxon>Streptosporangiaceae</taxon>
        <taxon>Herbidospora</taxon>
    </lineage>
</organism>
<dbReference type="Proteomes" id="UP000479526">
    <property type="component" value="Unassembled WGS sequence"/>
</dbReference>
<protein>
    <submittedName>
        <fullName evidence="4">TetR family transcriptional regulator</fullName>
    </submittedName>
</protein>
<dbReference type="GO" id="GO:0003677">
    <property type="term" value="F:DNA binding"/>
    <property type="evidence" value="ECO:0007669"/>
    <property type="project" value="UniProtKB-UniRule"/>
</dbReference>
<dbReference type="PROSITE" id="PS50977">
    <property type="entry name" value="HTH_TETR_2"/>
    <property type="match status" value="1"/>
</dbReference>
<name>A0A7C9JA74_9ACTN</name>
<dbReference type="RefSeq" id="WP_161481642.1">
    <property type="nucleotide sequence ID" value="NZ_WXEW01000006.1"/>
</dbReference>
<dbReference type="Pfam" id="PF14278">
    <property type="entry name" value="TetR_C_8"/>
    <property type="match status" value="1"/>
</dbReference>
<dbReference type="SUPFAM" id="SSF46689">
    <property type="entry name" value="Homeodomain-like"/>
    <property type="match status" value="1"/>
</dbReference>
<dbReference type="PANTHER" id="PTHR43479">
    <property type="entry name" value="ACREF/ENVCD OPERON REPRESSOR-RELATED"/>
    <property type="match status" value="1"/>
</dbReference>
<dbReference type="InterPro" id="IPR050624">
    <property type="entry name" value="HTH-type_Tx_Regulator"/>
</dbReference>
<sequence>MDRRVRRTRDLLRRALLDLILEKGYDRITVQDVIDRADVGRSTFYAHFTDKDDLLLSGLEEMSVTLEEQMRRHLEGGDPNPVLAAFRHADQHRHLWKALAGKRGAEVMRDGVRRRIYDIGLRRLHSVLPEGGPPHEVTFEFLMSSLVGLLTWWIDEDRPYTPEQMADMYMRLAISSVHGAYDVSGQFWKSVQ</sequence>
<dbReference type="Pfam" id="PF00440">
    <property type="entry name" value="TetR_N"/>
    <property type="match status" value="1"/>
</dbReference>
<feature type="DNA-binding region" description="H-T-H motif" evidence="2">
    <location>
        <begin position="29"/>
        <end position="48"/>
    </location>
</feature>
<dbReference type="AlphaFoldDB" id="A0A7C9JA74"/>
<evidence type="ECO:0000259" key="3">
    <source>
        <dbReference type="PROSITE" id="PS50977"/>
    </source>
</evidence>
<dbReference type="PANTHER" id="PTHR43479:SF7">
    <property type="entry name" value="TETR-FAMILY TRANSCRIPTIONAL REGULATOR"/>
    <property type="match status" value="1"/>
</dbReference>
<evidence type="ECO:0000313" key="4">
    <source>
        <dbReference type="EMBL" id="NAS24508.1"/>
    </source>
</evidence>
<reference evidence="4 5" key="1">
    <citation type="submission" date="2020-01" db="EMBL/GenBank/DDBJ databases">
        <title>Herbidospora sp. NEAU-GS84 nov., a novel actinomycete isolated from soil.</title>
        <authorList>
            <person name="Han L."/>
        </authorList>
    </citation>
    <scope>NUCLEOTIDE SEQUENCE [LARGE SCALE GENOMIC DNA]</scope>
    <source>
        <strain evidence="4 5">NEAU-GS84</strain>
    </source>
</reference>
<evidence type="ECO:0000256" key="2">
    <source>
        <dbReference type="PROSITE-ProRule" id="PRU00335"/>
    </source>
</evidence>
<gene>
    <name evidence="4" type="ORF">GT755_22810</name>
</gene>
<dbReference type="InterPro" id="IPR009057">
    <property type="entry name" value="Homeodomain-like_sf"/>
</dbReference>
<feature type="domain" description="HTH tetR-type" evidence="3">
    <location>
        <begin position="6"/>
        <end position="66"/>
    </location>
</feature>